<reference evidence="5" key="1">
    <citation type="journal article" date="2021" name="PeerJ">
        <title>Extensive microbial diversity within the chicken gut microbiome revealed by metagenomics and culture.</title>
        <authorList>
            <person name="Gilroy R."/>
            <person name="Ravi A."/>
            <person name="Getino M."/>
            <person name="Pursley I."/>
            <person name="Horton D.L."/>
            <person name="Alikhan N.F."/>
            <person name="Baker D."/>
            <person name="Gharbi K."/>
            <person name="Hall N."/>
            <person name="Watson M."/>
            <person name="Adriaenssens E.M."/>
            <person name="Foster-Nyarko E."/>
            <person name="Jarju S."/>
            <person name="Secka A."/>
            <person name="Antonio M."/>
            <person name="Oren A."/>
            <person name="Chaudhuri R.R."/>
            <person name="La Ragione R."/>
            <person name="Hildebrand F."/>
            <person name="Pallen M.J."/>
        </authorList>
    </citation>
    <scope>NUCLEOTIDE SEQUENCE</scope>
    <source>
        <strain evidence="5">Gambia15-2214</strain>
    </source>
</reference>
<gene>
    <name evidence="5" type="ORF">IAA16_08285</name>
</gene>
<name>A0A9E2P0Y4_9SPIR</name>
<evidence type="ECO:0000256" key="1">
    <source>
        <dbReference type="ARBA" id="ARBA00006914"/>
    </source>
</evidence>
<dbReference type="Pfam" id="PF00004">
    <property type="entry name" value="AAA"/>
    <property type="match status" value="1"/>
</dbReference>
<dbReference type="Proteomes" id="UP000823914">
    <property type="component" value="Unassembled WGS sequence"/>
</dbReference>
<evidence type="ECO:0000256" key="3">
    <source>
        <dbReference type="ARBA" id="ARBA00022840"/>
    </source>
</evidence>
<dbReference type="EMBL" id="JAHLFV010000191">
    <property type="protein sequence ID" value="MBU3850548.1"/>
    <property type="molecule type" value="Genomic_DNA"/>
</dbReference>
<organism evidence="5 6">
    <name type="scientific">Candidatus Treponema excrementipullorum</name>
    <dbReference type="NCBI Taxonomy" id="2838768"/>
    <lineage>
        <taxon>Bacteria</taxon>
        <taxon>Pseudomonadati</taxon>
        <taxon>Spirochaetota</taxon>
        <taxon>Spirochaetia</taxon>
        <taxon>Spirochaetales</taxon>
        <taxon>Treponemataceae</taxon>
        <taxon>Treponema</taxon>
    </lineage>
</organism>
<dbReference type="InterPro" id="IPR050221">
    <property type="entry name" value="26S_Proteasome_ATPase"/>
</dbReference>
<evidence type="ECO:0000259" key="4">
    <source>
        <dbReference type="SMART" id="SM00382"/>
    </source>
</evidence>
<dbReference type="PANTHER" id="PTHR23073">
    <property type="entry name" value="26S PROTEASOME REGULATORY SUBUNIT"/>
    <property type="match status" value="1"/>
</dbReference>
<comment type="similarity">
    <text evidence="1">Belongs to the AAA ATPase family.</text>
</comment>
<dbReference type="CDD" id="cd19481">
    <property type="entry name" value="RecA-like_protease"/>
    <property type="match status" value="1"/>
</dbReference>
<dbReference type="InterPro" id="IPR027417">
    <property type="entry name" value="P-loop_NTPase"/>
</dbReference>
<evidence type="ECO:0000256" key="2">
    <source>
        <dbReference type="ARBA" id="ARBA00022741"/>
    </source>
</evidence>
<dbReference type="SUPFAM" id="SSF52540">
    <property type="entry name" value="P-loop containing nucleoside triphosphate hydrolases"/>
    <property type="match status" value="2"/>
</dbReference>
<comment type="caution">
    <text evidence="5">The sequence shown here is derived from an EMBL/GenBank/DDBJ whole genome shotgun (WGS) entry which is preliminary data.</text>
</comment>
<dbReference type="SMART" id="SM00382">
    <property type="entry name" value="AAA"/>
    <property type="match status" value="1"/>
</dbReference>
<evidence type="ECO:0000313" key="6">
    <source>
        <dbReference type="Proteomes" id="UP000823914"/>
    </source>
</evidence>
<dbReference type="AlphaFoldDB" id="A0A9E2P0Y4"/>
<keyword evidence="2" id="KW-0547">Nucleotide-binding</keyword>
<dbReference type="GO" id="GO:0016887">
    <property type="term" value="F:ATP hydrolysis activity"/>
    <property type="evidence" value="ECO:0007669"/>
    <property type="project" value="InterPro"/>
</dbReference>
<accession>A0A9E2P0Y4</accession>
<keyword evidence="3 5" id="KW-0067">ATP-binding</keyword>
<feature type="domain" description="AAA+ ATPase" evidence="4">
    <location>
        <begin position="633"/>
        <end position="762"/>
    </location>
</feature>
<proteinExistence type="inferred from homology"/>
<protein>
    <submittedName>
        <fullName evidence="5">ATP-binding protein</fullName>
    </submittedName>
</protein>
<reference evidence="5" key="2">
    <citation type="submission" date="2021-04" db="EMBL/GenBank/DDBJ databases">
        <authorList>
            <person name="Gilroy R."/>
        </authorList>
    </citation>
    <scope>NUCLEOTIDE SEQUENCE</scope>
    <source>
        <strain evidence="5">Gambia15-2214</strain>
    </source>
</reference>
<sequence>MEDISLYSVKQGAQQELTAILLYVYNICGDIDDYKDLGALQNLFMALVRAFRKEAHLRKVMDAIIKNHKTHKLLTVKNCCSEEEAGEPLHPFEYPGTIKENFLEDPVIFHRAQGWKTDSADSISLVRCMFAEEYADFSSLLLYTFFRPIGPVGSGEPVGSSGPIESLGEQNFSILQERRFPNIAKVAEFPSIQMDVKTFGYNFLKNTDKVRFLVDRFSLTETEAKLIYCGYLFHAVRELNRLFVSLVQKGKSPISIYAHSLGLSVTTIKSVLKEKGRLCSFYFFDTEGNMAEDLIDCIYEGNADILFECISDRAALGESSTEALKKDTLRDKNQELTDFTVPEEESRAAIELLQSLESPQFLLYGTNDYEKITWAKAVVRKAGFIPEVFSTLWSSCLEDVSQEEISQESDAQTVPPEESCTTELSSGKLMRGRLKALLSVQKKNTVFIIDLLEQSFFSGNFMELRENSKKMVERNDFLYTLLQNPNKVMWVVNYSHLWEPPILARFDFSRNFEEPDRDTLCRLADSKLKNLTISESLHKELVELCGTYYVSERSLDTMVETIKHMPPEKSEKTIKSTIEKIFEAQSNLLAPSTPQSTVRGLKKNYTLSVLNTSVPAEEILSMVKNAQNFSEEEGIRLLFHGASGTGKTELARYIGDALGKEVCLKRVSDILGPRVGESEQHMAEAFREAESKGNILLLDEADSFFADRKNAFNNWEITLVNELLSQMEDFKGILICTTNFRESMDVAMERRFHIICEFNPLTKEGIETLLARFFPAYTFEKGQIEKLCRYTTVTPGDFGIFASKLRFMNPAEITAGFIVQQLCKLQEEKKGTVHTVGFLA</sequence>
<dbReference type="InterPro" id="IPR003959">
    <property type="entry name" value="ATPase_AAA_core"/>
</dbReference>
<dbReference type="GO" id="GO:0005524">
    <property type="term" value="F:ATP binding"/>
    <property type="evidence" value="ECO:0007669"/>
    <property type="project" value="UniProtKB-KW"/>
</dbReference>
<dbReference type="InterPro" id="IPR003593">
    <property type="entry name" value="AAA+_ATPase"/>
</dbReference>
<dbReference type="Gene3D" id="3.40.50.300">
    <property type="entry name" value="P-loop containing nucleotide triphosphate hydrolases"/>
    <property type="match status" value="1"/>
</dbReference>
<evidence type="ECO:0000313" key="5">
    <source>
        <dbReference type="EMBL" id="MBU3850548.1"/>
    </source>
</evidence>